<dbReference type="KEGG" id="tpx:Turpa_3389"/>
<evidence type="ECO:0000313" key="1">
    <source>
        <dbReference type="EMBL" id="AFM14027.1"/>
    </source>
</evidence>
<organism evidence="1 2">
    <name type="scientific">Turneriella parva (strain ATCC BAA-1111 / DSM 21527 / NCTC 11395 / H)</name>
    <name type="common">Leptospira parva</name>
    <dbReference type="NCBI Taxonomy" id="869212"/>
    <lineage>
        <taxon>Bacteria</taxon>
        <taxon>Pseudomonadati</taxon>
        <taxon>Spirochaetota</taxon>
        <taxon>Spirochaetia</taxon>
        <taxon>Leptospirales</taxon>
        <taxon>Leptospiraceae</taxon>
        <taxon>Turneriella</taxon>
    </lineage>
</organism>
<proteinExistence type="predicted"/>
<dbReference type="AlphaFoldDB" id="I4B9S0"/>
<dbReference type="HOGENOM" id="CLU_690667_0_0_12"/>
<evidence type="ECO:0000313" key="2">
    <source>
        <dbReference type="Proteomes" id="UP000006048"/>
    </source>
</evidence>
<dbReference type="RefSeq" id="WP_014804523.1">
    <property type="nucleotide sequence ID" value="NC_018020.1"/>
</dbReference>
<name>I4B9S0_TURPD</name>
<sequence length="399" mass="45279">MIDTILEQVKDCIPEIGAIWPRKQGKDPFIFQIESLSKAGKLPKLARLETFLWENGLRTYDKARQKPGLIVPTVMINPAFALIQSIVEETGGLDSNSPLIKTIVQNYVESLSSQEAEYISIAPILGFQSSMYSISLWREFSIRKMTEAEWLRCKRIFGRFENIDKDVFILAKAPFHWQLDSDPGGVQMSSEFERILKFLRLIKGGFIDIHNIYTFCIKPGWISSPPMTFGLRVARPEYFPSASYVFEASDTNVLEILDNSEPLYINDNRDFAGRLKIAIARIQRTNQRLSPDSDDIIDLMIALEALLGEKGEAIAYKLGMRAAKLCGKDAADRQRIYKGVKSAYNKRSNIVHGNTKQTELANHLEFSHQISRAVLIEFLKGLMAGKIWTLEALDEHILN</sequence>
<reference evidence="1 2" key="1">
    <citation type="submission" date="2012-06" db="EMBL/GenBank/DDBJ databases">
        <title>The complete chromosome of genome of Turneriella parva DSM 21527.</title>
        <authorList>
            <consortium name="US DOE Joint Genome Institute (JGI-PGF)"/>
            <person name="Lucas S."/>
            <person name="Han J."/>
            <person name="Lapidus A."/>
            <person name="Bruce D."/>
            <person name="Goodwin L."/>
            <person name="Pitluck S."/>
            <person name="Peters L."/>
            <person name="Kyrpides N."/>
            <person name="Mavromatis K."/>
            <person name="Ivanova N."/>
            <person name="Mikhailova N."/>
            <person name="Chertkov O."/>
            <person name="Detter J.C."/>
            <person name="Tapia R."/>
            <person name="Han C."/>
            <person name="Land M."/>
            <person name="Hauser L."/>
            <person name="Markowitz V."/>
            <person name="Cheng J.-F."/>
            <person name="Hugenholtz P."/>
            <person name="Woyke T."/>
            <person name="Wu D."/>
            <person name="Gronow S."/>
            <person name="Wellnitz S."/>
            <person name="Brambilla E."/>
            <person name="Klenk H.-P."/>
            <person name="Eisen J.A."/>
        </authorList>
    </citation>
    <scope>NUCLEOTIDE SEQUENCE [LARGE SCALE GENOMIC DNA]</scope>
    <source>
        <strain evidence="2">ATCC BAA-1111 / DSM 21527 / NCTC 11395 / H</strain>
    </source>
</reference>
<accession>I4B9S0</accession>
<dbReference type="STRING" id="869212.Turpa_3389"/>
<protein>
    <submittedName>
        <fullName evidence="1">Uncharacterized protein</fullName>
    </submittedName>
</protein>
<keyword evidence="2" id="KW-1185">Reference proteome</keyword>
<dbReference type="EMBL" id="CP002959">
    <property type="protein sequence ID" value="AFM14027.1"/>
    <property type="molecule type" value="Genomic_DNA"/>
</dbReference>
<dbReference type="Proteomes" id="UP000006048">
    <property type="component" value="Chromosome"/>
</dbReference>
<dbReference type="OrthoDB" id="5175850at2"/>
<gene>
    <name evidence="1" type="ordered locus">Turpa_3389</name>
</gene>